<organism evidence="1 2">
    <name type="scientific">Clonostachys solani</name>
    <dbReference type="NCBI Taxonomy" id="160281"/>
    <lineage>
        <taxon>Eukaryota</taxon>
        <taxon>Fungi</taxon>
        <taxon>Dikarya</taxon>
        <taxon>Ascomycota</taxon>
        <taxon>Pezizomycotina</taxon>
        <taxon>Sordariomycetes</taxon>
        <taxon>Hypocreomycetidae</taxon>
        <taxon>Hypocreales</taxon>
        <taxon>Bionectriaceae</taxon>
        <taxon>Clonostachys</taxon>
    </lineage>
</organism>
<evidence type="ECO:0000313" key="2">
    <source>
        <dbReference type="Proteomes" id="UP000775872"/>
    </source>
</evidence>
<dbReference type="EMBL" id="CABFOC020000013">
    <property type="protein sequence ID" value="CAH0046057.1"/>
    <property type="molecule type" value="Genomic_DNA"/>
</dbReference>
<keyword evidence="2" id="KW-1185">Reference proteome</keyword>
<dbReference type="Proteomes" id="UP000775872">
    <property type="component" value="Unassembled WGS sequence"/>
</dbReference>
<accession>A0A9N9W9X4</accession>
<reference evidence="2" key="1">
    <citation type="submission" date="2019-06" db="EMBL/GenBank/DDBJ databases">
        <authorList>
            <person name="Broberg M."/>
        </authorList>
    </citation>
    <scope>NUCLEOTIDE SEQUENCE [LARGE SCALE GENOMIC DNA]</scope>
</reference>
<protein>
    <submittedName>
        <fullName evidence="1">Uncharacterized protein</fullName>
    </submittedName>
</protein>
<comment type="caution">
    <text evidence="1">The sequence shown here is derived from an EMBL/GenBank/DDBJ whole genome shotgun (WGS) entry which is preliminary data.</text>
</comment>
<sequence>MFDTIRRVGAGEMENQAGTLSRDKCAYSSCLMKGYTRHEVQCALQDKEMFLLITWWCVPLPYGKILELENQLTKHRLDVGSTVQRFMGSFIPVM</sequence>
<name>A0A9N9W9X4_9HYPO</name>
<proteinExistence type="predicted"/>
<dbReference type="AlphaFoldDB" id="A0A9N9W9X4"/>
<evidence type="ECO:0000313" key="1">
    <source>
        <dbReference type="EMBL" id="CAH0046057.1"/>
    </source>
</evidence>
<reference evidence="1 2" key="2">
    <citation type="submission" date="2021-10" db="EMBL/GenBank/DDBJ databases">
        <authorList>
            <person name="Piombo E."/>
        </authorList>
    </citation>
    <scope>NUCLEOTIDE SEQUENCE [LARGE SCALE GENOMIC DNA]</scope>
</reference>
<gene>
    <name evidence="1" type="ORF">CSOL1703_00012692</name>
</gene>